<keyword evidence="1" id="KW-0472">Membrane</keyword>
<keyword evidence="3" id="KW-1185">Reference proteome</keyword>
<reference evidence="2 3" key="1">
    <citation type="submission" date="2024-06" db="EMBL/GenBank/DDBJ databases">
        <title>Burkholderia sola in Mexico.</title>
        <authorList>
            <person name="Estrada P."/>
        </authorList>
    </citation>
    <scope>NUCLEOTIDE SEQUENCE [LARGE SCALE GENOMIC DNA]</scope>
    <source>
        <strain evidence="2 3">CpTa8-5</strain>
    </source>
</reference>
<keyword evidence="1" id="KW-1133">Transmembrane helix</keyword>
<sequence>MEYKDGISKWKVAFFLVLSGRSYGAVPVAKWKQLLLSLSLVWVISSPVFTYYLSIPYQGSIPEEGAVLKMTGKLIYGFKKEGGNNSLQAVLVRDGSSPVEFQDPMGMEAVRSWERKTGSDSVYVEGFFLRDGDGLFWPTFISSRDGILLLSRKEQLHKLSVARAPFGRLLLLMYGLAIPMWIVSIINVRKFKNLIGG</sequence>
<dbReference type="EMBL" id="JBEWCH010000034">
    <property type="protein sequence ID" value="MET1478681.1"/>
    <property type="molecule type" value="Genomic_DNA"/>
</dbReference>
<comment type="caution">
    <text evidence="2">The sequence shown here is derived from an EMBL/GenBank/DDBJ whole genome shotgun (WGS) entry which is preliminary data.</text>
</comment>
<name>A0ABV2CHT9_9BURK</name>
<proteinExistence type="predicted"/>
<feature type="transmembrane region" description="Helical" evidence="1">
    <location>
        <begin position="169"/>
        <end position="188"/>
    </location>
</feature>
<keyword evidence="1" id="KW-0812">Transmembrane</keyword>
<organism evidence="2 3">
    <name type="scientific">Burkholderia sola</name>
    <dbReference type="NCBI Taxonomy" id="2843302"/>
    <lineage>
        <taxon>Bacteria</taxon>
        <taxon>Pseudomonadati</taxon>
        <taxon>Pseudomonadota</taxon>
        <taxon>Betaproteobacteria</taxon>
        <taxon>Burkholderiales</taxon>
        <taxon>Burkholderiaceae</taxon>
        <taxon>Burkholderia</taxon>
        <taxon>Burkholderia cepacia complex</taxon>
    </lineage>
</organism>
<dbReference type="Proteomes" id="UP001548587">
    <property type="component" value="Unassembled WGS sequence"/>
</dbReference>
<gene>
    <name evidence="2" type="ORF">ABXL37_30950</name>
</gene>
<evidence type="ECO:0000313" key="3">
    <source>
        <dbReference type="Proteomes" id="UP001548587"/>
    </source>
</evidence>
<feature type="transmembrane region" description="Helical" evidence="1">
    <location>
        <begin position="34"/>
        <end position="53"/>
    </location>
</feature>
<accession>A0ABV2CHT9</accession>
<dbReference type="RefSeq" id="WP_209928698.1">
    <property type="nucleotide sequence ID" value="NZ_JBEWCH010000034.1"/>
</dbReference>
<evidence type="ECO:0000256" key="1">
    <source>
        <dbReference type="SAM" id="Phobius"/>
    </source>
</evidence>
<evidence type="ECO:0000313" key="2">
    <source>
        <dbReference type="EMBL" id="MET1478681.1"/>
    </source>
</evidence>
<protein>
    <submittedName>
        <fullName evidence="2">Uncharacterized protein</fullName>
    </submittedName>
</protein>